<protein>
    <recommendedName>
        <fullName evidence="6">TIGR00375 family protein</fullName>
    </recommendedName>
</protein>
<organism evidence="1 5">
    <name type="scientific">Candidatus Methanofastidiosum methylothiophilum</name>
    <dbReference type="NCBI Taxonomy" id="1705564"/>
    <lineage>
        <taxon>Archaea</taxon>
        <taxon>Methanobacteriati</taxon>
        <taxon>Methanobacteriota</taxon>
        <taxon>Stenosarchaea group</taxon>
        <taxon>Candidatus Methanofastidiosia</taxon>
        <taxon>Candidatus Methanofastidiosales</taxon>
        <taxon>Candidatus Methanofastidiosaceae</taxon>
        <taxon>Candidatus Methanofastidiosum</taxon>
    </lineage>
</organism>
<dbReference type="PANTHER" id="PTHR40084:SF1">
    <property type="entry name" value="PHOSPHOTRANSFERASE"/>
    <property type="match status" value="1"/>
</dbReference>
<comment type="caution">
    <text evidence="1">The sequence shown here is derived from an EMBL/GenBank/DDBJ whole genome shotgun (WGS) entry which is preliminary data.</text>
</comment>
<evidence type="ECO:0000313" key="4">
    <source>
        <dbReference type="Proteomes" id="UP000091929"/>
    </source>
</evidence>
<evidence type="ECO:0008006" key="6">
    <source>
        <dbReference type="Google" id="ProtNLM"/>
    </source>
</evidence>
<name>A0A150IKM0_9EURY</name>
<dbReference type="AlphaFoldDB" id="A0A150IKM0"/>
<evidence type="ECO:0000313" key="5">
    <source>
        <dbReference type="Proteomes" id="UP000092401"/>
    </source>
</evidence>
<dbReference type="InterPro" id="IPR016195">
    <property type="entry name" value="Pol/histidinol_Pase-like"/>
</dbReference>
<dbReference type="NCBIfam" id="TIGR00375">
    <property type="entry name" value="TIGR00375 family protein"/>
    <property type="match status" value="1"/>
</dbReference>
<reference evidence="4 5" key="1">
    <citation type="journal article" date="2016" name="ISME J.">
        <title>Chasing the elusive Euryarchaeota class WSA2: genomes reveal a uniquely fastidious methyl-reducing methanogen.</title>
        <authorList>
            <person name="Nobu M.K."/>
            <person name="Narihiro T."/>
            <person name="Kuroda K."/>
            <person name="Mei R."/>
            <person name="Liu W.T."/>
        </authorList>
    </citation>
    <scope>NUCLEOTIDE SEQUENCE [LARGE SCALE GENOMIC DNA]</scope>
    <source>
        <strain evidence="1">B03fssc0709_Meth_Bin005</strain>
        <strain evidence="2">B15fssc0709_Meth_Bin003</strain>
        <strain evidence="3">BMIXfssc0709_Meth_Bin006</strain>
    </source>
</reference>
<accession>A0A150J074</accession>
<dbReference type="Gene3D" id="3.20.20.140">
    <property type="entry name" value="Metal-dependent hydrolases"/>
    <property type="match status" value="1"/>
</dbReference>
<accession>A0A150IKM0</accession>
<dbReference type="SUPFAM" id="SSF89550">
    <property type="entry name" value="PHP domain-like"/>
    <property type="match status" value="1"/>
</dbReference>
<gene>
    <name evidence="1" type="ORF">APG10_01075</name>
    <name evidence="2" type="ORF">APG11_01293</name>
    <name evidence="3" type="ORF">APG12_00872</name>
</gene>
<dbReference type="Proteomes" id="UP000092401">
    <property type="component" value="Unassembled WGS sequence"/>
</dbReference>
<dbReference type="PANTHER" id="PTHR40084">
    <property type="entry name" value="PHOSPHOHYDROLASE, PHP FAMILY"/>
    <property type="match status" value="1"/>
</dbReference>
<evidence type="ECO:0000313" key="1">
    <source>
        <dbReference type="EMBL" id="KYC45214.1"/>
    </source>
</evidence>
<dbReference type="EMBL" id="LNJC01000015">
    <property type="protein sequence ID" value="KYC50344.1"/>
    <property type="molecule type" value="Genomic_DNA"/>
</dbReference>
<dbReference type="EMBL" id="LNGE01000026">
    <property type="protein sequence ID" value="KYC45214.1"/>
    <property type="molecule type" value="Genomic_DNA"/>
</dbReference>
<dbReference type="CDD" id="cd19067">
    <property type="entry name" value="PfuEndoQ-like"/>
    <property type="match status" value="1"/>
</dbReference>
<evidence type="ECO:0000313" key="2">
    <source>
        <dbReference type="EMBL" id="KYC47250.1"/>
    </source>
</evidence>
<proteinExistence type="predicted"/>
<dbReference type="Proteomes" id="UP000091929">
    <property type="component" value="Unassembled WGS sequence"/>
</dbReference>
<sequence>MINVDFHIHSMYSGGTSGNMEIPVIAEQSKFKGLNTIGSGDCLNKHWLDHFVSSVNKIDEGTFEHKSGIRFILTTEVEDQRRVHHVIIFPSLSAVEEFRYKIKDKSPNLDTDGRCNINLCGDELLDIVTGLDGLIGPSHAFTPWTSMYKEYDSLEDCYKTKNIPFLELGLSADTNMADCISELKDVTFMTNSDAHSPWPHRIGREFNRLKVKDNNYDEIVKAIKRRGGNEFVLNVGIDPDLGKYHMTACTRCYKKYSMEKAIETKNRCSCGGLIKKGVVERVKELCDQEVTHPPHRPKYIKTIPLAEILVQSIGLSSVNAKKVQDMWKLLVQSFKNEINVLIVTPREEIEKVAGEKVAQAIVDFREGNIYIEPGGGGMYGKVHLIKKDKNQSSLDGFL</sequence>
<dbReference type="InterPro" id="IPR005287">
    <property type="entry name" value="CHP00375"/>
</dbReference>
<dbReference type="PATRIC" id="fig|1706437.3.peg.1303"/>
<dbReference type="PATRIC" id="fig|1706436.3.peg.1090"/>
<dbReference type="EMBL" id="LNGF01000028">
    <property type="protein sequence ID" value="KYC47250.1"/>
    <property type="molecule type" value="Genomic_DNA"/>
</dbReference>
<evidence type="ECO:0000313" key="3">
    <source>
        <dbReference type="EMBL" id="KYC50344.1"/>
    </source>
</evidence>
<accession>A0A150IQM0</accession>
<dbReference type="Proteomes" id="UP000092403">
    <property type="component" value="Unassembled WGS sequence"/>
</dbReference>
<dbReference type="PATRIC" id="fig|1706438.3.peg.879"/>